<name>A0A8R1DI31_CAEJA</name>
<accession>A0A8R1DI31</accession>
<evidence type="ECO:0000313" key="2">
    <source>
        <dbReference type="Proteomes" id="UP000005237"/>
    </source>
</evidence>
<protein>
    <submittedName>
        <fullName evidence="1">Uncharacterized protein</fullName>
    </submittedName>
</protein>
<evidence type="ECO:0000313" key="1">
    <source>
        <dbReference type="EnsemblMetazoa" id="CJA03414b.1"/>
    </source>
</evidence>
<keyword evidence="2" id="KW-1185">Reference proteome</keyword>
<sequence>MENDLNALPVNELGASAQKAEAGSVLNGFIKIAEYMYVTDNKELLSREGLTAEDISHVIVSEIRETVGDDCPSMVSVKKTNGFLVIVPITLFHALDLDPNQPFKELVPRFDSVNLFIENARKISQKVVIYCKDRTLAYFVAAQYNIDYYELEPGKAVHHLMKVTGSDWSELSKKCMKRLTEWRELGKQRRAQSSTERKLSLSINSIR</sequence>
<dbReference type="InterPro" id="IPR029021">
    <property type="entry name" value="Prot-tyrosine_phosphatase-like"/>
</dbReference>
<proteinExistence type="predicted"/>
<dbReference type="Proteomes" id="UP000005237">
    <property type="component" value="Unassembled WGS sequence"/>
</dbReference>
<dbReference type="EnsemblMetazoa" id="CJA03414b.1">
    <property type="protein sequence ID" value="CJA03414b.1"/>
    <property type="gene ID" value="WBGene00122618"/>
</dbReference>
<dbReference type="Gene3D" id="3.90.190.10">
    <property type="entry name" value="Protein tyrosine phosphatase superfamily"/>
    <property type="match status" value="1"/>
</dbReference>
<organism evidence="1 2">
    <name type="scientific">Caenorhabditis japonica</name>
    <dbReference type="NCBI Taxonomy" id="281687"/>
    <lineage>
        <taxon>Eukaryota</taxon>
        <taxon>Metazoa</taxon>
        <taxon>Ecdysozoa</taxon>
        <taxon>Nematoda</taxon>
        <taxon>Chromadorea</taxon>
        <taxon>Rhabditida</taxon>
        <taxon>Rhabditina</taxon>
        <taxon>Rhabditomorpha</taxon>
        <taxon>Rhabditoidea</taxon>
        <taxon>Rhabditidae</taxon>
        <taxon>Peloderinae</taxon>
        <taxon>Caenorhabditis</taxon>
    </lineage>
</organism>
<reference evidence="2" key="1">
    <citation type="submission" date="2010-08" db="EMBL/GenBank/DDBJ databases">
        <authorList>
            <consortium name="Caenorhabditis japonica Sequencing Consortium"/>
            <person name="Wilson R.K."/>
        </authorList>
    </citation>
    <scope>NUCLEOTIDE SEQUENCE [LARGE SCALE GENOMIC DNA]</scope>
    <source>
        <strain evidence="2">DF5081</strain>
    </source>
</reference>
<reference evidence="1" key="2">
    <citation type="submission" date="2022-06" db="UniProtKB">
        <authorList>
            <consortium name="EnsemblMetazoa"/>
        </authorList>
    </citation>
    <scope>IDENTIFICATION</scope>
    <source>
        <strain evidence="1">DF5081</strain>
    </source>
</reference>
<dbReference type="AlphaFoldDB" id="A0A8R1DI31"/>